<dbReference type="OrthoDB" id="7185309at2"/>
<dbReference type="Proteomes" id="UP000295244">
    <property type="component" value="Unassembled WGS sequence"/>
</dbReference>
<keyword evidence="2" id="KW-1185">Reference proteome</keyword>
<dbReference type="AlphaFoldDB" id="A0A4R1BR68"/>
<proteinExistence type="predicted"/>
<organism evidence="1 2">
    <name type="scientific">Rubrobacter taiwanensis</name>
    <dbReference type="NCBI Taxonomy" id="185139"/>
    <lineage>
        <taxon>Bacteria</taxon>
        <taxon>Bacillati</taxon>
        <taxon>Actinomycetota</taxon>
        <taxon>Rubrobacteria</taxon>
        <taxon>Rubrobacterales</taxon>
        <taxon>Rubrobacteraceae</taxon>
        <taxon>Rubrobacter</taxon>
    </lineage>
</organism>
<evidence type="ECO:0000313" key="2">
    <source>
        <dbReference type="Proteomes" id="UP000295244"/>
    </source>
</evidence>
<gene>
    <name evidence="1" type="ORF">E0L93_04050</name>
</gene>
<sequence length="101" mass="11391">MKVDFLYYEDCPSHGRALERLRRVISEEGVEAEVEVTEVKTEEQAAELRFVGSPTIRVDGEDIVPPPDGAPYALTCRAYTLEDGRVSPLPSEESIRRALRR</sequence>
<reference evidence="1 2" key="1">
    <citation type="submission" date="2019-03" db="EMBL/GenBank/DDBJ databases">
        <title>Whole genome sequence of a novel Rubrobacter taiwanensis strain, isolated from Yellowstone National Park.</title>
        <authorList>
            <person name="Freed S."/>
            <person name="Ramaley R.F."/>
            <person name="Kyndt J.A."/>
        </authorList>
    </citation>
    <scope>NUCLEOTIDE SEQUENCE [LARGE SCALE GENOMIC DNA]</scope>
    <source>
        <strain evidence="1 2">Yellowstone</strain>
    </source>
</reference>
<name>A0A4R1BR68_9ACTN</name>
<comment type="caution">
    <text evidence="1">The sequence shown here is derived from an EMBL/GenBank/DDBJ whole genome shotgun (WGS) entry which is preliminary data.</text>
</comment>
<dbReference type="EMBL" id="SKBU01000007">
    <property type="protein sequence ID" value="TCJ19685.1"/>
    <property type="molecule type" value="Genomic_DNA"/>
</dbReference>
<dbReference type="RefSeq" id="WP_132688838.1">
    <property type="nucleotide sequence ID" value="NZ_SKBU01000007.1"/>
</dbReference>
<evidence type="ECO:0000313" key="1">
    <source>
        <dbReference type="EMBL" id="TCJ19685.1"/>
    </source>
</evidence>
<protein>
    <submittedName>
        <fullName evidence="1">DUF2703 domain-containing protein</fullName>
    </submittedName>
</protein>
<accession>A0A4R1BR68</accession>